<evidence type="ECO:0000256" key="2">
    <source>
        <dbReference type="ARBA" id="ARBA00005376"/>
    </source>
</evidence>
<dbReference type="Proteomes" id="UP000774326">
    <property type="component" value="Unassembled WGS sequence"/>
</dbReference>
<reference evidence="7" key="2">
    <citation type="submission" date="2021-01" db="EMBL/GenBank/DDBJ databases">
        <authorList>
            <person name="Schikora-Tamarit M.A."/>
        </authorList>
    </citation>
    <scope>NUCLEOTIDE SEQUENCE</scope>
    <source>
        <strain evidence="7">CBS2887</strain>
    </source>
</reference>
<evidence type="ECO:0000256" key="1">
    <source>
        <dbReference type="ARBA" id="ARBA00004141"/>
    </source>
</evidence>
<dbReference type="InterPro" id="IPR008568">
    <property type="entry name" value="EMC3"/>
</dbReference>
<evidence type="ECO:0000313" key="8">
    <source>
        <dbReference type="Proteomes" id="UP000774326"/>
    </source>
</evidence>
<evidence type="ECO:0000256" key="6">
    <source>
        <dbReference type="ARBA" id="ARBA00023136"/>
    </source>
</evidence>
<keyword evidence="5" id="KW-1133">Transmembrane helix</keyword>
<dbReference type="AlphaFoldDB" id="A0A9P8TJS0"/>
<accession>A0A9P8TJS0</accession>
<comment type="subcellular location">
    <subcellularLocation>
        <location evidence="1">Membrane</location>
        <topology evidence="1">Multi-pass membrane protein</topology>
    </subcellularLocation>
</comment>
<evidence type="ECO:0000256" key="5">
    <source>
        <dbReference type="ARBA" id="ARBA00022989"/>
    </source>
</evidence>
<dbReference type="Pfam" id="PF01956">
    <property type="entry name" value="EMC3_TMCO1"/>
    <property type="match status" value="1"/>
</dbReference>
<gene>
    <name evidence="7" type="ORF">WICPIJ_006931</name>
</gene>
<reference evidence="7" key="1">
    <citation type="journal article" date="2021" name="Open Biol.">
        <title>Shared evolutionary footprints suggest mitochondrial oxidative damage underlies multiple complex I losses in fungi.</title>
        <authorList>
            <person name="Schikora-Tamarit M.A."/>
            <person name="Marcet-Houben M."/>
            <person name="Nosek J."/>
            <person name="Gabaldon T."/>
        </authorList>
    </citation>
    <scope>NUCLEOTIDE SEQUENCE</scope>
    <source>
        <strain evidence="7">CBS2887</strain>
    </source>
</reference>
<evidence type="ECO:0000256" key="4">
    <source>
        <dbReference type="ARBA" id="ARBA00022692"/>
    </source>
</evidence>
<dbReference type="OrthoDB" id="6745403at2759"/>
<comment type="similarity">
    <text evidence="2">Belongs to the EMC3 family.</text>
</comment>
<dbReference type="EMBL" id="JAEUBG010003944">
    <property type="protein sequence ID" value="KAH3682128.1"/>
    <property type="molecule type" value="Genomic_DNA"/>
</dbReference>
<dbReference type="PANTHER" id="PTHR13116">
    <property type="entry name" value="ER MEMBRANE PROTEIN COMPLEX SUBUNIT 3"/>
    <property type="match status" value="1"/>
</dbReference>
<comment type="caution">
    <text evidence="7">The sequence shown here is derived from an EMBL/GenBank/DDBJ whole genome shotgun (WGS) entry which is preliminary data.</text>
</comment>
<dbReference type="GO" id="GO:0072546">
    <property type="term" value="C:EMC complex"/>
    <property type="evidence" value="ECO:0007669"/>
    <property type="project" value="TreeGrafter"/>
</dbReference>
<name>A0A9P8TJS0_WICPI</name>
<organism evidence="7 8">
    <name type="scientific">Wickerhamomyces pijperi</name>
    <name type="common">Yeast</name>
    <name type="synonym">Pichia pijperi</name>
    <dbReference type="NCBI Taxonomy" id="599730"/>
    <lineage>
        <taxon>Eukaryota</taxon>
        <taxon>Fungi</taxon>
        <taxon>Dikarya</taxon>
        <taxon>Ascomycota</taxon>
        <taxon>Saccharomycotina</taxon>
        <taxon>Saccharomycetes</taxon>
        <taxon>Phaffomycetales</taxon>
        <taxon>Wickerhamomycetaceae</taxon>
        <taxon>Wickerhamomyces</taxon>
    </lineage>
</organism>
<protein>
    <recommendedName>
        <fullName evidence="3">ER membrane protein complex subunit 3</fullName>
    </recommendedName>
</protein>
<proteinExistence type="inferred from homology"/>
<sequence>MMGMLRGSMGNMVSQFLLMQFVQFFFAGLILMKLPFPLTTSFKQMVQSGVNTDELDVRWVSAVSFYLIANLGLPSVFNVAGFGEDQQAQGAMDQNQMMGMMPSLGGSPPQPEKIMEQEAKDVQIIHHQWCLDGVEDRVLKMYA</sequence>
<dbReference type="PANTHER" id="PTHR13116:SF5">
    <property type="entry name" value="ER MEMBRANE PROTEIN COMPLEX SUBUNIT 3"/>
    <property type="match status" value="1"/>
</dbReference>
<evidence type="ECO:0000313" key="7">
    <source>
        <dbReference type="EMBL" id="KAH3682128.1"/>
    </source>
</evidence>
<dbReference type="InterPro" id="IPR002809">
    <property type="entry name" value="EMC3/TMCO1"/>
</dbReference>
<keyword evidence="8" id="KW-1185">Reference proteome</keyword>
<keyword evidence="6" id="KW-0472">Membrane</keyword>
<keyword evidence="4" id="KW-0812">Transmembrane</keyword>
<dbReference type="GO" id="GO:0034975">
    <property type="term" value="P:protein folding in endoplasmic reticulum"/>
    <property type="evidence" value="ECO:0007669"/>
    <property type="project" value="TreeGrafter"/>
</dbReference>
<evidence type="ECO:0000256" key="3">
    <source>
        <dbReference type="ARBA" id="ARBA00020822"/>
    </source>
</evidence>